<dbReference type="PANTHER" id="PTHR40631">
    <property type="entry name" value="ALPHA-L-ARABINOFURANOSIDASE AXHA-2-RELATED"/>
    <property type="match status" value="1"/>
</dbReference>
<feature type="domain" description="Ricin B lectin" evidence="12">
    <location>
        <begin position="41"/>
        <end position="177"/>
    </location>
</feature>
<dbReference type="PROSITE" id="PS50231">
    <property type="entry name" value="RICIN_B_LECTIN"/>
    <property type="match status" value="1"/>
</dbReference>
<dbReference type="OrthoDB" id="9802600at2"/>
<keyword evidence="8" id="KW-0119">Carbohydrate metabolism</keyword>
<evidence type="ECO:0000256" key="9">
    <source>
        <dbReference type="ARBA" id="ARBA00023295"/>
    </source>
</evidence>
<proteinExistence type="predicted"/>
<dbReference type="GO" id="GO:0046556">
    <property type="term" value="F:alpha-L-arabinofuranosidase activity"/>
    <property type="evidence" value="ECO:0007669"/>
    <property type="project" value="UniProtKB-EC"/>
</dbReference>
<evidence type="ECO:0000256" key="8">
    <source>
        <dbReference type="ARBA" id="ARBA00023277"/>
    </source>
</evidence>
<dbReference type="EC" id="3.2.1.55" evidence="3"/>
<feature type="signal peptide" evidence="11">
    <location>
        <begin position="1"/>
        <end position="34"/>
    </location>
</feature>
<reference evidence="13 14" key="1">
    <citation type="submission" date="2019-10" db="EMBL/GenBank/DDBJ databases">
        <title>Whole genome shotgun sequence of Acrocarpospora corrugata NBRC 13972.</title>
        <authorList>
            <person name="Ichikawa N."/>
            <person name="Kimura A."/>
            <person name="Kitahashi Y."/>
            <person name="Komaki H."/>
            <person name="Oguchi A."/>
        </authorList>
    </citation>
    <scope>NUCLEOTIDE SEQUENCE [LARGE SCALE GENOMIC DNA]</scope>
    <source>
        <strain evidence="13 14">NBRC 13972</strain>
    </source>
</reference>
<dbReference type="GO" id="GO:0005576">
    <property type="term" value="C:extracellular region"/>
    <property type="evidence" value="ECO:0007669"/>
    <property type="project" value="UniProtKB-SubCell"/>
</dbReference>
<keyword evidence="9" id="KW-0326">Glycosidase</keyword>
<name>A0A5M3WCV1_9ACTN</name>
<sequence>MESEHNVRFRPLAILATVATLLVSLFVATQSANAATVDTNAWYILVNRNSGKALDVYNLATNDGARITQWTRNDQNQQQWQFVDSGGGYYRIKSRHSGKVLDVYNFSTANGGAIVQWADGNGNNQQWRLADSSGGYVRFISRHSNKALEVQGASTADNANIVQYDDWGGNNQQWQLVQVGGGNPTTTPTPTPTPTGSCALPSTYRWTSTGALAQPKSGWVSLKDFTVAPYNGRQLVYATTHNTGTSWGSMNFSLFTNWSDMASATQNTMSSATVAPSLFYFAPRNIWVLAYQWGSTAFSYRTSSDPTNANGWSAQQTLFTGSITNSGTGPIDQALIGDSSNMYLFFAGDNGRIYRASMPIGNFPGSFGSTSTVVMTDSTNNLFEAVQVYKLQNENRYLMIVEAIGSQGRYFRSFTATSLGGSWTPQAATESNPFAGKANSGATWTNDISHGELIRTSADQTMTINPCNLQLLYQGRSPSSGGDYGLLPYRPGLLTLQR</sequence>
<keyword evidence="4" id="KW-0964">Secreted</keyword>
<evidence type="ECO:0000256" key="3">
    <source>
        <dbReference type="ARBA" id="ARBA00012670"/>
    </source>
</evidence>
<evidence type="ECO:0000256" key="11">
    <source>
        <dbReference type="SAM" id="SignalP"/>
    </source>
</evidence>
<evidence type="ECO:0000256" key="6">
    <source>
        <dbReference type="ARBA" id="ARBA00022729"/>
    </source>
</evidence>
<keyword evidence="10" id="KW-0624">Polysaccharide degradation</keyword>
<organism evidence="13 14">
    <name type="scientific">Acrocarpospora corrugata</name>
    <dbReference type="NCBI Taxonomy" id="35763"/>
    <lineage>
        <taxon>Bacteria</taxon>
        <taxon>Bacillati</taxon>
        <taxon>Actinomycetota</taxon>
        <taxon>Actinomycetes</taxon>
        <taxon>Streptosporangiales</taxon>
        <taxon>Streptosporangiaceae</taxon>
        <taxon>Acrocarpospora</taxon>
    </lineage>
</organism>
<dbReference type="Pfam" id="PF03664">
    <property type="entry name" value="Glyco_hydro_62"/>
    <property type="match status" value="1"/>
</dbReference>
<dbReference type="SUPFAM" id="SSF50370">
    <property type="entry name" value="Ricin B-like lectins"/>
    <property type="match status" value="1"/>
</dbReference>
<dbReference type="InterPro" id="IPR023296">
    <property type="entry name" value="Glyco_hydro_beta-prop_sf"/>
</dbReference>
<dbReference type="Proteomes" id="UP000334990">
    <property type="component" value="Unassembled WGS sequence"/>
</dbReference>
<dbReference type="PANTHER" id="PTHR40631:SF1">
    <property type="entry name" value="ALPHA-L-ARABINOFURANOSIDASE AXHA-2-RELATED"/>
    <property type="match status" value="1"/>
</dbReference>
<evidence type="ECO:0000256" key="2">
    <source>
        <dbReference type="ARBA" id="ARBA00004613"/>
    </source>
</evidence>
<dbReference type="SMART" id="SM00458">
    <property type="entry name" value="RICIN"/>
    <property type="match status" value="1"/>
</dbReference>
<evidence type="ECO:0000256" key="4">
    <source>
        <dbReference type="ARBA" id="ARBA00022525"/>
    </source>
</evidence>
<dbReference type="InterPro" id="IPR035992">
    <property type="entry name" value="Ricin_B-like_lectins"/>
</dbReference>
<dbReference type="GO" id="GO:0046373">
    <property type="term" value="P:L-arabinose metabolic process"/>
    <property type="evidence" value="ECO:0007669"/>
    <property type="project" value="InterPro"/>
</dbReference>
<evidence type="ECO:0000256" key="10">
    <source>
        <dbReference type="ARBA" id="ARBA00023326"/>
    </source>
</evidence>
<comment type="catalytic activity">
    <reaction evidence="1">
        <text>Hydrolysis of terminal non-reducing alpha-L-arabinofuranoside residues in alpha-L-arabinosides.</text>
        <dbReference type="EC" id="3.2.1.55"/>
    </reaction>
</comment>
<dbReference type="Gene3D" id="2.80.10.50">
    <property type="match status" value="3"/>
</dbReference>
<dbReference type="InterPro" id="IPR005193">
    <property type="entry name" value="GH62_arabinosidase"/>
</dbReference>
<keyword evidence="7" id="KW-0378">Hydrolase</keyword>
<dbReference type="CDD" id="cd08987">
    <property type="entry name" value="GH62"/>
    <property type="match status" value="1"/>
</dbReference>
<dbReference type="AlphaFoldDB" id="A0A5M3WCV1"/>
<dbReference type="SUPFAM" id="SSF75005">
    <property type="entry name" value="Arabinanase/levansucrase/invertase"/>
    <property type="match status" value="1"/>
</dbReference>
<dbReference type="GO" id="GO:0045493">
    <property type="term" value="P:xylan catabolic process"/>
    <property type="evidence" value="ECO:0007669"/>
    <property type="project" value="UniProtKB-KW"/>
</dbReference>
<evidence type="ECO:0000256" key="7">
    <source>
        <dbReference type="ARBA" id="ARBA00022801"/>
    </source>
</evidence>
<dbReference type="EMBL" id="BLAD01000089">
    <property type="protein sequence ID" value="GES04923.1"/>
    <property type="molecule type" value="Genomic_DNA"/>
</dbReference>
<feature type="chain" id="PRO_5024324265" description="non-reducing end alpha-L-arabinofuranosidase" evidence="11">
    <location>
        <begin position="35"/>
        <end position="498"/>
    </location>
</feature>
<dbReference type="InterPro" id="IPR000772">
    <property type="entry name" value="Ricin_B_lectin"/>
</dbReference>
<dbReference type="Gene3D" id="2.115.10.20">
    <property type="entry name" value="Glycosyl hydrolase domain, family 43"/>
    <property type="match status" value="1"/>
</dbReference>
<protein>
    <recommendedName>
        <fullName evidence="3">non-reducing end alpha-L-arabinofuranosidase</fullName>
        <ecNumber evidence="3">3.2.1.55</ecNumber>
    </recommendedName>
</protein>
<comment type="caution">
    <text evidence="13">The sequence shown here is derived from an EMBL/GenBank/DDBJ whole genome shotgun (WGS) entry which is preliminary data.</text>
</comment>
<evidence type="ECO:0000313" key="13">
    <source>
        <dbReference type="EMBL" id="GES04923.1"/>
    </source>
</evidence>
<dbReference type="Pfam" id="PF14200">
    <property type="entry name" value="RicinB_lectin_2"/>
    <property type="match status" value="2"/>
</dbReference>
<accession>A0A5M3WCV1</accession>
<keyword evidence="14" id="KW-1185">Reference proteome</keyword>
<evidence type="ECO:0000259" key="12">
    <source>
        <dbReference type="SMART" id="SM00458"/>
    </source>
</evidence>
<evidence type="ECO:0000256" key="1">
    <source>
        <dbReference type="ARBA" id="ARBA00001462"/>
    </source>
</evidence>
<keyword evidence="6 11" id="KW-0732">Signal</keyword>
<evidence type="ECO:0000313" key="14">
    <source>
        <dbReference type="Proteomes" id="UP000334990"/>
    </source>
</evidence>
<keyword evidence="5" id="KW-0858">Xylan degradation</keyword>
<gene>
    <name evidence="13" type="primary">abfA_1</name>
    <name evidence="13" type="ORF">Acor_69910</name>
</gene>
<evidence type="ECO:0000256" key="5">
    <source>
        <dbReference type="ARBA" id="ARBA00022651"/>
    </source>
</evidence>
<comment type="subcellular location">
    <subcellularLocation>
        <location evidence="2">Secreted</location>
    </subcellularLocation>
</comment>